<dbReference type="EMBL" id="JAEHOE010000078">
    <property type="protein sequence ID" value="KAG2488946.1"/>
    <property type="molecule type" value="Genomic_DNA"/>
</dbReference>
<evidence type="ECO:0000256" key="2">
    <source>
        <dbReference type="SAM" id="MobiDB-lite"/>
    </source>
</evidence>
<dbReference type="InterPro" id="IPR011009">
    <property type="entry name" value="Kinase-like_dom_sf"/>
</dbReference>
<dbReference type="Gene3D" id="3.30.200.20">
    <property type="entry name" value="Phosphorylase Kinase, domain 1"/>
    <property type="match status" value="1"/>
</dbReference>
<name>A0A835XV78_9CHLO</name>
<protein>
    <recommendedName>
        <fullName evidence="4">Protein kinase domain-containing protein</fullName>
    </recommendedName>
</protein>
<keyword evidence="1" id="KW-0067">ATP-binding</keyword>
<feature type="domain" description="Protein kinase" evidence="4">
    <location>
        <begin position="472"/>
        <end position="768"/>
    </location>
</feature>
<dbReference type="OrthoDB" id="548589at2759"/>
<dbReference type="GO" id="GO:0005524">
    <property type="term" value="F:ATP binding"/>
    <property type="evidence" value="ECO:0007669"/>
    <property type="project" value="UniProtKB-UniRule"/>
</dbReference>
<dbReference type="GO" id="GO:0004674">
    <property type="term" value="F:protein serine/threonine kinase activity"/>
    <property type="evidence" value="ECO:0007669"/>
    <property type="project" value="TreeGrafter"/>
</dbReference>
<proteinExistence type="predicted"/>
<comment type="caution">
    <text evidence="5">The sequence shown here is derived from an EMBL/GenBank/DDBJ whole genome shotgun (WGS) entry which is preliminary data.</text>
</comment>
<keyword evidence="1" id="KW-0547">Nucleotide-binding</keyword>
<evidence type="ECO:0000256" key="1">
    <source>
        <dbReference type="PROSITE-ProRule" id="PRU10141"/>
    </source>
</evidence>
<dbReference type="PANTHER" id="PTHR44329:SF214">
    <property type="entry name" value="PROTEIN KINASE DOMAIN-CONTAINING PROTEIN"/>
    <property type="match status" value="1"/>
</dbReference>
<feature type="binding site" evidence="1">
    <location>
        <position position="499"/>
    </location>
    <ligand>
        <name>ATP</name>
        <dbReference type="ChEBI" id="CHEBI:30616"/>
    </ligand>
</feature>
<feature type="region of interest" description="Disordered" evidence="2">
    <location>
        <begin position="310"/>
        <end position="335"/>
    </location>
</feature>
<dbReference type="PANTHER" id="PTHR44329">
    <property type="entry name" value="SERINE/THREONINE-PROTEIN KINASE TNNI3K-RELATED"/>
    <property type="match status" value="1"/>
</dbReference>
<dbReference type="Pfam" id="PF00069">
    <property type="entry name" value="Pkinase"/>
    <property type="match status" value="1"/>
</dbReference>
<keyword evidence="3" id="KW-1133">Transmembrane helix</keyword>
<keyword evidence="6" id="KW-1185">Reference proteome</keyword>
<dbReference type="PROSITE" id="PS50011">
    <property type="entry name" value="PROTEIN_KINASE_DOM"/>
    <property type="match status" value="1"/>
</dbReference>
<keyword evidence="3" id="KW-0812">Transmembrane</keyword>
<dbReference type="CDD" id="cd14014">
    <property type="entry name" value="STKc_PknB_like"/>
    <property type="match status" value="1"/>
</dbReference>
<gene>
    <name evidence="5" type="ORF">HYH03_012565</name>
</gene>
<evidence type="ECO:0000313" key="5">
    <source>
        <dbReference type="EMBL" id="KAG2488946.1"/>
    </source>
</evidence>
<dbReference type="Proteomes" id="UP000612055">
    <property type="component" value="Unassembled WGS sequence"/>
</dbReference>
<dbReference type="InterPro" id="IPR051681">
    <property type="entry name" value="Ser/Thr_Kinases-Pseudokinases"/>
</dbReference>
<evidence type="ECO:0000256" key="3">
    <source>
        <dbReference type="SAM" id="Phobius"/>
    </source>
</evidence>
<dbReference type="InterPro" id="IPR000719">
    <property type="entry name" value="Prot_kinase_dom"/>
</dbReference>
<evidence type="ECO:0000259" key="4">
    <source>
        <dbReference type="PROSITE" id="PS50011"/>
    </source>
</evidence>
<keyword evidence="3" id="KW-0472">Membrane</keyword>
<dbReference type="InterPro" id="IPR017441">
    <property type="entry name" value="Protein_kinase_ATP_BS"/>
</dbReference>
<feature type="transmembrane region" description="Helical" evidence="3">
    <location>
        <begin position="279"/>
        <end position="302"/>
    </location>
</feature>
<reference evidence="5" key="1">
    <citation type="journal article" date="2020" name="bioRxiv">
        <title>Comparative genomics of Chlamydomonas.</title>
        <authorList>
            <person name="Craig R.J."/>
            <person name="Hasan A.R."/>
            <person name="Ness R.W."/>
            <person name="Keightley P.D."/>
        </authorList>
    </citation>
    <scope>NUCLEOTIDE SEQUENCE</scope>
    <source>
        <strain evidence="5">CCAP 11/70</strain>
    </source>
</reference>
<dbReference type="AlphaFoldDB" id="A0A835XV78"/>
<dbReference type="PROSITE" id="PS00107">
    <property type="entry name" value="PROTEIN_KINASE_ATP"/>
    <property type="match status" value="1"/>
</dbReference>
<organism evidence="5 6">
    <name type="scientific">Edaphochlamys debaryana</name>
    <dbReference type="NCBI Taxonomy" id="47281"/>
    <lineage>
        <taxon>Eukaryota</taxon>
        <taxon>Viridiplantae</taxon>
        <taxon>Chlorophyta</taxon>
        <taxon>core chlorophytes</taxon>
        <taxon>Chlorophyceae</taxon>
        <taxon>CS clade</taxon>
        <taxon>Chlamydomonadales</taxon>
        <taxon>Chlamydomonadales incertae sedis</taxon>
        <taxon>Edaphochlamys</taxon>
    </lineage>
</organism>
<dbReference type="Gene3D" id="1.10.510.10">
    <property type="entry name" value="Transferase(Phosphotransferase) domain 1"/>
    <property type="match status" value="1"/>
</dbReference>
<evidence type="ECO:0000313" key="6">
    <source>
        <dbReference type="Proteomes" id="UP000612055"/>
    </source>
</evidence>
<dbReference type="SUPFAM" id="SSF56112">
    <property type="entry name" value="Protein kinase-like (PK-like)"/>
    <property type="match status" value="1"/>
</dbReference>
<sequence length="785" mass="82728">MLLPGARGAGAAAGATVPANDTRSLFTALNNPGVAVVELHDSIVLNRSEWGGLAAVNRDVLVTASPERAAASTYVLIDFAGLDVIIGVGRGCKLTFRYIELFNHFWLVGPAFRIIRQSPGATVHMDRCIMRRCAGLPYEAAVVNQITAERPPGFTGPQQCFQVSNFTFRTTDSAEPVTLDRAVRMVDYAAGLLYGGYLHSAAETYYIVDHFVDPACMAVRPGTDCVTLLLQLETLDAWALHRREPCRGLRLQLDAQEQQAAQQQQGGGDGGGGKGAATLAIAIAVPLAVVAAAAALASVLLLRRRRRRRRAAAGSKGDPEAGPGSKAQQGPGDTGCVFLGVEEGQPLPEWSPLAHEQEAEELEVLERTYGRTHADNNGAEAVEVDCQAPDCADGVGGDGAAASTTAGFAAASLLLRPAVTQIGEDGTAGASIAATSDEVTISLPQGCEGPDVAAELAGMAAELRANVQDVAIRLEGILGTGSFGIVYKGTWQGLPVAVKTVVFSASQERRRRALQEAALCQSITHPNIIATYASELQPISSVGTGFSSGGGGGRGGGLPGQGVGSSGEGRFVQDWRLYIVMEYADGGPLGRLFSNKELWLGPERVNLPAILSLALGIARALSHLHSKRIVHGDLNPNNVMLKRDPAEPSGYAVKIGDFGLSVMLPDHRTHLSNLRMGTMFYICPAVVMKGQVGPASDVFALGVMLWELYHGRPAGIRTPEGPRYCSLFPAFPPSCPPAYKEVTLGCLRKHPHKRPTAHEVEAALGALLASLDSSASPRSKDQPRA</sequence>
<accession>A0A835XV78</accession>